<dbReference type="InterPro" id="IPR014914">
    <property type="entry name" value="RES_dom"/>
</dbReference>
<dbReference type="Proteomes" id="UP001060414">
    <property type="component" value="Chromosome"/>
</dbReference>
<evidence type="ECO:0000313" key="2">
    <source>
        <dbReference type="EMBL" id="UWZ79428.1"/>
    </source>
</evidence>
<dbReference type="EMBL" id="CP092109">
    <property type="protein sequence ID" value="UWZ79428.1"/>
    <property type="molecule type" value="Genomic_DNA"/>
</dbReference>
<keyword evidence="3" id="KW-1185">Reference proteome</keyword>
<evidence type="ECO:0000313" key="3">
    <source>
        <dbReference type="Proteomes" id="UP001060414"/>
    </source>
</evidence>
<accession>A0ABY5ZK52</accession>
<organism evidence="2 3">
    <name type="scientific">Geoalkalibacter halelectricus</name>
    <dbReference type="NCBI Taxonomy" id="2847045"/>
    <lineage>
        <taxon>Bacteria</taxon>
        <taxon>Pseudomonadati</taxon>
        <taxon>Thermodesulfobacteriota</taxon>
        <taxon>Desulfuromonadia</taxon>
        <taxon>Desulfuromonadales</taxon>
        <taxon>Geoalkalibacteraceae</taxon>
        <taxon>Geoalkalibacter</taxon>
    </lineage>
</organism>
<feature type="domain" description="RES" evidence="1">
    <location>
        <begin position="63"/>
        <end position="197"/>
    </location>
</feature>
<name>A0ABY5ZK52_9BACT</name>
<reference evidence="2" key="1">
    <citation type="journal article" date="2022" name="Environ. Microbiol.">
        <title>Geoalkalibacter halelectricus SAP #1 sp. nov. possessing extracellular electron transfer and mineral#reducing capabilities from a haloalkaline environment.</title>
        <authorList>
            <person name="Yadav S."/>
            <person name="Singh R."/>
            <person name="Sundharam S.S."/>
            <person name="Chaudhary S."/>
            <person name="Krishnamurthi S."/>
            <person name="Patil S.A."/>
        </authorList>
    </citation>
    <scope>NUCLEOTIDE SEQUENCE</scope>
    <source>
        <strain evidence="2">SAP-1</strain>
    </source>
</reference>
<dbReference type="SMART" id="SM00953">
    <property type="entry name" value="RES"/>
    <property type="match status" value="1"/>
</dbReference>
<proteinExistence type="predicted"/>
<dbReference type="RefSeq" id="WP_260747780.1">
    <property type="nucleotide sequence ID" value="NZ_CP092109.1"/>
</dbReference>
<sequence>MDILDNLSLRNIHQRLFRNVPELPAPAHPFDDLAADALDTEEADAFLKRLPPVPDEIDAFYHAIGYPFDPPHFTASRYSDGTFPVWYGALTSETTIYETAYHMVMDNLAIEGLSLGTQPIICHRHVYRVPCQALLIDLVGLENQEPRLVADDHRFCQQLARRLQAEGHPGLLAPSARTQGTNAAIFNQSVLGATEAGEHLTYVLRFADRHLEVRQDKAPPLRIEIAEWLALVR</sequence>
<dbReference type="Pfam" id="PF08808">
    <property type="entry name" value="RES"/>
    <property type="match status" value="1"/>
</dbReference>
<gene>
    <name evidence="2" type="ORF">L9S41_17355</name>
</gene>
<evidence type="ECO:0000259" key="1">
    <source>
        <dbReference type="SMART" id="SM00953"/>
    </source>
</evidence>
<protein>
    <submittedName>
        <fullName evidence="2">RES family NAD+ phosphorylase</fullName>
    </submittedName>
</protein>